<dbReference type="InterPro" id="IPR051886">
    <property type="entry name" value="Seed_Dev/Stress_Resp_Reg"/>
</dbReference>
<feature type="domain" description="DOG1" evidence="1">
    <location>
        <begin position="4"/>
        <end position="240"/>
    </location>
</feature>
<organism evidence="2 3">
    <name type="scientific">Aristolochia fimbriata</name>
    <name type="common">White veined hardy Dutchman's pipe vine</name>
    <dbReference type="NCBI Taxonomy" id="158543"/>
    <lineage>
        <taxon>Eukaryota</taxon>
        <taxon>Viridiplantae</taxon>
        <taxon>Streptophyta</taxon>
        <taxon>Embryophyta</taxon>
        <taxon>Tracheophyta</taxon>
        <taxon>Spermatophyta</taxon>
        <taxon>Magnoliopsida</taxon>
        <taxon>Magnoliidae</taxon>
        <taxon>Piperales</taxon>
        <taxon>Aristolochiaceae</taxon>
        <taxon>Aristolochia</taxon>
    </lineage>
</organism>
<proteinExistence type="predicted"/>
<evidence type="ECO:0000313" key="3">
    <source>
        <dbReference type="Proteomes" id="UP000825729"/>
    </source>
</evidence>
<dbReference type="InterPro" id="IPR025422">
    <property type="entry name" value="TGA_domain"/>
</dbReference>
<dbReference type="PANTHER" id="PTHR46354:SF7">
    <property type="entry name" value="PROTEIN DOG1-LIKE 1"/>
    <property type="match status" value="1"/>
</dbReference>
<dbReference type="PANTHER" id="PTHR46354">
    <property type="entry name" value="DOG1 DOMAIN-CONTAINING PROTEIN"/>
    <property type="match status" value="1"/>
</dbReference>
<dbReference type="EMBL" id="JAINDJ010000005">
    <property type="protein sequence ID" value="KAG9447881.1"/>
    <property type="molecule type" value="Genomic_DNA"/>
</dbReference>
<evidence type="ECO:0000259" key="1">
    <source>
        <dbReference type="PROSITE" id="PS51806"/>
    </source>
</evidence>
<protein>
    <recommendedName>
        <fullName evidence="1">DOG1 domain-containing protein</fullName>
    </recommendedName>
</protein>
<comment type="caution">
    <text evidence="2">The sequence shown here is derived from an EMBL/GenBank/DDBJ whole genome shotgun (WGS) entry which is preliminary data.</text>
</comment>
<dbReference type="GO" id="GO:0006351">
    <property type="term" value="P:DNA-templated transcription"/>
    <property type="evidence" value="ECO:0007669"/>
    <property type="project" value="InterPro"/>
</dbReference>
<dbReference type="AlphaFoldDB" id="A0AAV7EJ46"/>
<gene>
    <name evidence="2" type="ORF">H6P81_014009</name>
</gene>
<dbReference type="GO" id="GO:0043565">
    <property type="term" value="F:sequence-specific DNA binding"/>
    <property type="evidence" value="ECO:0007669"/>
    <property type="project" value="InterPro"/>
</dbReference>
<dbReference type="PROSITE" id="PS51806">
    <property type="entry name" value="DOG1"/>
    <property type="match status" value="1"/>
</dbReference>
<keyword evidence="3" id="KW-1185">Reference proteome</keyword>
<name>A0AAV7EJ46_ARIFI</name>
<reference evidence="2 3" key="1">
    <citation type="submission" date="2021-07" db="EMBL/GenBank/DDBJ databases">
        <title>The Aristolochia fimbriata genome: insights into angiosperm evolution, floral development and chemical biosynthesis.</title>
        <authorList>
            <person name="Jiao Y."/>
        </authorList>
    </citation>
    <scope>NUCLEOTIDE SEQUENCE [LARGE SCALE GENOMIC DNA]</scope>
    <source>
        <strain evidence="2">IBCAS-2021</strain>
        <tissue evidence="2">Leaf</tissue>
    </source>
</reference>
<dbReference type="Proteomes" id="UP000825729">
    <property type="component" value="Unassembled WGS sequence"/>
</dbReference>
<dbReference type="Pfam" id="PF14144">
    <property type="entry name" value="DOG1"/>
    <property type="match status" value="1"/>
</dbReference>
<sequence length="252" mass="28140">MAAEVQGTTCYHNWVAQQRADLEELSQALLRDADDEHKLRLVVDKCLEHYRDYTAQRLELSEEDAPSLVCPVWCSSYESSFMWLAGCRPSMGIRLLYALSGTQLQAQLEEYLSGVRRGNLGELSVGQLNTVNELHMRTVREEENLSDRMANLQEDVADEPLVSITADGAGGSSSLDELDGAMDAHACTYGKILEDADKLRLNTLTNLVGIFTPRQAVDFLIASKKLHLSISEWGKRRHSRKLANPNLCMGHC</sequence>
<evidence type="ECO:0000313" key="2">
    <source>
        <dbReference type="EMBL" id="KAG9447881.1"/>
    </source>
</evidence>
<accession>A0AAV7EJ46</accession>